<dbReference type="Pfam" id="PF09346">
    <property type="entry name" value="SMI1_KNR4"/>
    <property type="match status" value="1"/>
</dbReference>
<dbReference type="EMBL" id="CP049945">
    <property type="protein sequence ID" value="QRF01684.1"/>
    <property type="molecule type" value="Genomic_DNA"/>
</dbReference>
<dbReference type="SMART" id="SM00860">
    <property type="entry name" value="SMI1_KNR4"/>
    <property type="match status" value="1"/>
</dbReference>
<evidence type="ECO:0000313" key="2">
    <source>
        <dbReference type="EMBL" id="QRF01684.1"/>
    </source>
</evidence>
<accession>A0ABX7EB20</accession>
<keyword evidence="3" id="KW-1185">Reference proteome</keyword>
<dbReference type="InterPro" id="IPR018958">
    <property type="entry name" value="Knr4/Smi1-like_dom"/>
</dbReference>
<dbReference type="Proteomes" id="UP000596311">
    <property type="component" value="Chromosome"/>
</dbReference>
<organism evidence="2 3">
    <name type="scientific">Streptomyces koyangensis</name>
    <dbReference type="NCBI Taxonomy" id="188770"/>
    <lineage>
        <taxon>Bacteria</taxon>
        <taxon>Bacillati</taxon>
        <taxon>Actinomycetota</taxon>
        <taxon>Actinomycetes</taxon>
        <taxon>Kitasatosporales</taxon>
        <taxon>Streptomycetaceae</taxon>
        <taxon>Streptomyces</taxon>
        <taxon>Streptomyces aurantiacus group</taxon>
    </lineage>
</organism>
<dbReference type="SUPFAM" id="SSF160631">
    <property type="entry name" value="SMI1/KNR4-like"/>
    <property type="match status" value="1"/>
</dbReference>
<evidence type="ECO:0000259" key="1">
    <source>
        <dbReference type="SMART" id="SM00860"/>
    </source>
</evidence>
<name>A0ABX7EB20_9ACTN</name>
<sequence>MHEDPAGTEAARWYRGRLVTGPFAPFDLAELALLEAETGLPLPVAYRAFLEVGGGRLEYAVHLPACAPEPLQSFNRLYRLGRDEHGEHGWGTLLGEYRRGEELWHEVFGHPGLLPVARNDGGDTLLIDLSPGAGGRLHAAVHGIPLAGYVTGNVRTEVAAGFDAYLDALVVDPEAAADVWAEAARKSPADAWRRSVEAWLDAGLPGWRGREWADARSA</sequence>
<dbReference type="Gene3D" id="3.40.1580.10">
    <property type="entry name" value="SMI1/KNR4-like"/>
    <property type="match status" value="1"/>
</dbReference>
<proteinExistence type="predicted"/>
<protein>
    <submittedName>
        <fullName evidence="2">SMI1/KNR4 family protein</fullName>
    </submittedName>
</protein>
<gene>
    <name evidence="2" type="ORF">G9U55_05345</name>
</gene>
<evidence type="ECO:0000313" key="3">
    <source>
        <dbReference type="Proteomes" id="UP000596311"/>
    </source>
</evidence>
<reference evidence="2 3" key="1">
    <citation type="submission" date="2020-03" db="EMBL/GenBank/DDBJ databases">
        <title>Genome mining and metabolic profiling illuminate the polycyclic tetramate macrolactams from Streptomyces koyangensis SCSIO 5802.</title>
        <authorList>
            <person name="Ding W."/>
        </authorList>
    </citation>
    <scope>NUCLEOTIDE SEQUENCE [LARGE SCALE GENOMIC DNA]</scope>
    <source>
        <strain evidence="2 3">SCSIO 5802</strain>
    </source>
</reference>
<dbReference type="RefSeq" id="WP_203214064.1">
    <property type="nucleotide sequence ID" value="NZ_CP049945.1"/>
</dbReference>
<dbReference type="InterPro" id="IPR037883">
    <property type="entry name" value="Knr4/Smi1-like_sf"/>
</dbReference>
<feature type="domain" description="Knr4/Smi1-like" evidence="1">
    <location>
        <begin position="25"/>
        <end position="168"/>
    </location>
</feature>